<comment type="function">
    <text evidence="3">Required for formate dehydrogenase (FDH) activity. Acts as a sulfur carrier protein that transfers sulfur from IscS to the molybdenum cofactor prior to its insertion into FDH.</text>
</comment>
<dbReference type="Proteomes" id="UP000005439">
    <property type="component" value="Chromosome"/>
</dbReference>
<evidence type="ECO:0000313" key="4">
    <source>
        <dbReference type="EMBL" id="AEW06412.1"/>
    </source>
</evidence>
<dbReference type="Pfam" id="PF02634">
    <property type="entry name" value="FdhD-NarQ"/>
    <property type="match status" value="1"/>
</dbReference>
<dbReference type="AlphaFoldDB" id="G8TZT2"/>
<evidence type="ECO:0000256" key="1">
    <source>
        <dbReference type="ARBA" id="ARBA00022490"/>
    </source>
</evidence>
<sequence>MDLTLRHGVIPRSRHHFRAPAFESRLDWAEVVVETAVTLYVNGEEYVTAALTPIDLDDWATGFLAGEGLIESAADITIFQWRPDDGQIWVRVPGLHLQPPEGSRYLGSCCGQSRPGFLRPSGGHPVQSSLTVPRNQIPGWFMELSTWSQAQHSGGLHAAGLVTGATFHSARADVGRHNALDKLYGSFLKKAPAPSDECVLVFTGRLSGEIIWKVANMGCPVVISNAAPTTLGIDLAEQLGITAIGFARDGEFSVYSHPERVRP</sequence>
<dbReference type="GO" id="GO:0005737">
    <property type="term" value="C:cytoplasm"/>
    <property type="evidence" value="ECO:0007669"/>
    <property type="project" value="UniProtKB-SubCell"/>
</dbReference>
<comment type="caution">
    <text evidence="3">Lacks conserved residue(s) required for the propagation of feature annotation.</text>
</comment>
<dbReference type="HOGENOM" id="CLU_056887_3_0_9"/>
<accession>G8TZT2</accession>
<reference evidence="4 5" key="2">
    <citation type="journal article" date="2012" name="Stand. Genomic Sci.">
        <title>Complete genome sequence of the moderately thermophilic mineral-sulfide-oxidizing firmicute Sulfobacillus acidophilus type strain (NAL(T)).</title>
        <authorList>
            <person name="Anderson I."/>
            <person name="Chertkov O."/>
            <person name="Chen A."/>
            <person name="Saunders E."/>
            <person name="Lapidus A."/>
            <person name="Nolan M."/>
            <person name="Lucas S."/>
            <person name="Hammon N."/>
            <person name="Deshpande S."/>
            <person name="Cheng J.F."/>
            <person name="Han C."/>
            <person name="Tapia R."/>
            <person name="Goodwin L.A."/>
            <person name="Pitluck S."/>
            <person name="Liolios K."/>
            <person name="Pagani I."/>
            <person name="Ivanova N."/>
            <person name="Mikhailova N."/>
            <person name="Pati A."/>
            <person name="Palaniappan K."/>
            <person name="Land M."/>
            <person name="Pan C."/>
            <person name="Rohde M."/>
            <person name="Pukall R."/>
            <person name="Goker M."/>
            <person name="Detter J.C."/>
            <person name="Woyke T."/>
            <person name="Bristow J."/>
            <person name="Eisen J.A."/>
            <person name="Markowitz V."/>
            <person name="Hugenholtz P."/>
            <person name="Kyrpides N.C."/>
            <person name="Klenk H.P."/>
            <person name="Mavromatis K."/>
        </authorList>
    </citation>
    <scope>NUCLEOTIDE SEQUENCE [LARGE SCALE GENOMIC DNA]</scope>
    <source>
        <strain evidence="5">ATCC 700253 / DSM 10332 / NAL</strain>
    </source>
</reference>
<organism evidence="4 5">
    <name type="scientific">Sulfobacillus acidophilus (strain ATCC 700253 / DSM 10332 / NAL)</name>
    <dbReference type="NCBI Taxonomy" id="679936"/>
    <lineage>
        <taxon>Bacteria</taxon>
        <taxon>Bacillati</taxon>
        <taxon>Bacillota</taxon>
        <taxon>Clostridia</taxon>
        <taxon>Eubacteriales</taxon>
        <taxon>Clostridiales Family XVII. Incertae Sedis</taxon>
        <taxon>Sulfobacillus</taxon>
    </lineage>
</organism>
<dbReference type="Gene3D" id="3.10.20.10">
    <property type="match status" value="1"/>
</dbReference>
<keyword evidence="2 3" id="KW-0501">Molybdenum cofactor biosynthesis</keyword>
<dbReference type="STRING" id="679936.Sulac_2951"/>
<keyword evidence="1 3" id="KW-0963">Cytoplasm</keyword>
<dbReference type="PIRSF" id="PIRSF015626">
    <property type="entry name" value="FdhD"/>
    <property type="match status" value="1"/>
</dbReference>
<comment type="subcellular location">
    <subcellularLocation>
        <location evidence="3">Cytoplasm</location>
    </subcellularLocation>
</comment>
<evidence type="ECO:0000256" key="2">
    <source>
        <dbReference type="ARBA" id="ARBA00023150"/>
    </source>
</evidence>
<dbReference type="GO" id="GO:0006777">
    <property type="term" value="P:Mo-molybdopterin cofactor biosynthetic process"/>
    <property type="evidence" value="ECO:0007669"/>
    <property type="project" value="UniProtKB-UniRule"/>
</dbReference>
<gene>
    <name evidence="3" type="primary">fdhD</name>
    <name evidence="4" type="ordered locus">Sulac_2951</name>
</gene>
<dbReference type="KEGG" id="sap:Sulac_2951"/>
<dbReference type="HAMAP" id="MF_00187">
    <property type="entry name" value="FdhD"/>
    <property type="match status" value="1"/>
</dbReference>
<name>G8TZT2_SULAD</name>
<comment type="similarity">
    <text evidence="3">Belongs to the FdhD family.</text>
</comment>
<dbReference type="SUPFAM" id="SSF53927">
    <property type="entry name" value="Cytidine deaminase-like"/>
    <property type="match status" value="1"/>
</dbReference>
<dbReference type="NCBIfam" id="TIGR00129">
    <property type="entry name" value="fdhD_narQ"/>
    <property type="match status" value="1"/>
</dbReference>
<protein>
    <recommendedName>
        <fullName evidence="3">Sulfur carrier protein FdhD</fullName>
    </recommendedName>
</protein>
<dbReference type="PANTHER" id="PTHR30592">
    <property type="entry name" value="FORMATE DEHYDROGENASE"/>
    <property type="match status" value="1"/>
</dbReference>
<reference evidence="5" key="1">
    <citation type="submission" date="2011-12" db="EMBL/GenBank/DDBJ databases">
        <title>The complete genome of chromosome of Sulfobacillus acidophilus DSM 10332.</title>
        <authorList>
            <person name="Lucas S."/>
            <person name="Han J."/>
            <person name="Lapidus A."/>
            <person name="Bruce D."/>
            <person name="Goodwin L."/>
            <person name="Pitluck S."/>
            <person name="Peters L."/>
            <person name="Kyrpides N."/>
            <person name="Mavromatis K."/>
            <person name="Ivanova N."/>
            <person name="Mikhailova N."/>
            <person name="Chertkov O."/>
            <person name="Saunders E."/>
            <person name="Detter J.C."/>
            <person name="Tapia R."/>
            <person name="Han C."/>
            <person name="Land M."/>
            <person name="Hauser L."/>
            <person name="Markowitz V."/>
            <person name="Cheng J.-F."/>
            <person name="Hugenholtz P."/>
            <person name="Woyke T."/>
            <person name="Wu D."/>
            <person name="Pukall R."/>
            <person name="Gehrich-Schroeter G."/>
            <person name="Schneider S."/>
            <person name="Klenk H.-P."/>
            <person name="Eisen J.A."/>
        </authorList>
    </citation>
    <scope>NUCLEOTIDE SEQUENCE [LARGE SCALE GENOMIC DNA]</scope>
    <source>
        <strain evidence="5">ATCC 700253 / DSM 10332 / NAL</strain>
    </source>
</reference>
<evidence type="ECO:0000256" key="3">
    <source>
        <dbReference type="HAMAP-Rule" id="MF_00187"/>
    </source>
</evidence>
<dbReference type="EMBL" id="CP003179">
    <property type="protein sequence ID" value="AEW06412.1"/>
    <property type="molecule type" value="Genomic_DNA"/>
</dbReference>
<dbReference type="InterPro" id="IPR003786">
    <property type="entry name" value="FdhD"/>
</dbReference>
<proteinExistence type="inferred from homology"/>
<dbReference type="GO" id="GO:0097163">
    <property type="term" value="F:sulfur carrier activity"/>
    <property type="evidence" value="ECO:0007669"/>
    <property type="project" value="UniProtKB-UniRule"/>
</dbReference>
<keyword evidence="5" id="KW-1185">Reference proteome</keyword>
<dbReference type="PANTHER" id="PTHR30592:SF1">
    <property type="entry name" value="SULFUR CARRIER PROTEIN FDHD"/>
    <property type="match status" value="1"/>
</dbReference>
<evidence type="ECO:0000313" key="5">
    <source>
        <dbReference type="Proteomes" id="UP000005439"/>
    </source>
</evidence>
<dbReference type="GO" id="GO:0016783">
    <property type="term" value="F:sulfurtransferase activity"/>
    <property type="evidence" value="ECO:0007669"/>
    <property type="project" value="InterPro"/>
</dbReference>
<dbReference type="InterPro" id="IPR016193">
    <property type="entry name" value="Cytidine_deaminase-like"/>
</dbReference>
<dbReference type="PATRIC" id="fig|679936.5.peg.3043"/>
<feature type="active site" description="Cysteine persulfide intermediate" evidence="3">
    <location>
        <position position="110"/>
    </location>
</feature>
<dbReference type="Gene3D" id="3.40.140.10">
    <property type="entry name" value="Cytidine Deaminase, domain 2"/>
    <property type="match status" value="1"/>
</dbReference>